<name>A0AAV2FD16_9ROSI</name>
<dbReference type="Proteomes" id="UP001497516">
    <property type="component" value="Chromosome 6"/>
</dbReference>
<protein>
    <submittedName>
        <fullName evidence="1">Uncharacterized protein</fullName>
    </submittedName>
</protein>
<dbReference type="AlphaFoldDB" id="A0AAV2FD16"/>
<sequence>MSYKNIERKLELLISGQPQKPQNDLLSNTGNNPKKEEVAFIWTRMRAFKIFPSMKKEEEKKEADYPSLLRNLIEASGGAEVAISLLEKMILIEDLKGKMEISMEDDDKGKEKDITIKKTPWGFVEFILVNDVKKDPGHIVITWKKV</sequence>
<reference evidence="1 2" key="1">
    <citation type="submission" date="2024-04" db="EMBL/GenBank/DDBJ databases">
        <authorList>
            <person name="Fracassetti M."/>
        </authorList>
    </citation>
    <scope>NUCLEOTIDE SEQUENCE [LARGE SCALE GENOMIC DNA]</scope>
</reference>
<proteinExistence type="predicted"/>
<gene>
    <name evidence="1" type="ORF">LTRI10_LOCUS36538</name>
</gene>
<organism evidence="1 2">
    <name type="scientific">Linum trigynum</name>
    <dbReference type="NCBI Taxonomy" id="586398"/>
    <lineage>
        <taxon>Eukaryota</taxon>
        <taxon>Viridiplantae</taxon>
        <taxon>Streptophyta</taxon>
        <taxon>Embryophyta</taxon>
        <taxon>Tracheophyta</taxon>
        <taxon>Spermatophyta</taxon>
        <taxon>Magnoliopsida</taxon>
        <taxon>eudicotyledons</taxon>
        <taxon>Gunneridae</taxon>
        <taxon>Pentapetalae</taxon>
        <taxon>rosids</taxon>
        <taxon>fabids</taxon>
        <taxon>Malpighiales</taxon>
        <taxon>Linaceae</taxon>
        <taxon>Linum</taxon>
    </lineage>
</organism>
<keyword evidence="2" id="KW-1185">Reference proteome</keyword>
<dbReference type="EMBL" id="OZ034819">
    <property type="protein sequence ID" value="CAL1396154.1"/>
    <property type="molecule type" value="Genomic_DNA"/>
</dbReference>
<evidence type="ECO:0000313" key="1">
    <source>
        <dbReference type="EMBL" id="CAL1396154.1"/>
    </source>
</evidence>
<evidence type="ECO:0000313" key="2">
    <source>
        <dbReference type="Proteomes" id="UP001497516"/>
    </source>
</evidence>
<accession>A0AAV2FD16</accession>